<keyword evidence="3" id="KW-1185">Reference proteome</keyword>
<evidence type="ECO:0000313" key="2">
    <source>
        <dbReference type="EMBL" id="KAJ7728223.1"/>
    </source>
</evidence>
<name>A0AAD7HU27_9AGAR</name>
<dbReference type="Proteomes" id="UP001215598">
    <property type="component" value="Unassembled WGS sequence"/>
</dbReference>
<accession>A0AAD7HU27</accession>
<feature type="compositionally biased region" description="Basic and acidic residues" evidence="1">
    <location>
        <begin position="247"/>
        <end position="291"/>
    </location>
</feature>
<feature type="region of interest" description="Disordered" evidence="1">
    <location>
        <begin position="247"/>
        <end position="297"/>
    </location>
</feature>
<comment type="caution">
    <text evidence="2">The sequence shown here is derived from an EMBL/GenBank/DDBJ whole genome shotgun (WGS) entry which is preliminary data.</text>
</comment>
<evidence type="ECO:0000313" key="3">
    <source>
        <dbReference type="Proteomes" id="UP001215598"/>
    </source>
</evidence>
<organism evidence="2 3">
    <name type="scientific">Mycena metata</name>
    <dbReference type="NCBI Taxonomy" id="1033252"/>
    <lineage>
        <taxon>Eukaryota</taxon>
        <taxon>Fungi</taxon>
        <taxon>Dikarya</taxon>
        <taxon>Basidiomycota</taxon>
        <taxon>Agaricomycotina</taxon>
        <taxon>Agaricomycetes</taxon>
        <taxon>Agaricomycetidae</taxon>
        <taxon>Agaricales</taxon>
        <taxon>Marasmiineae</taxon>
        <taxon>Mycenaceae</taxon>
        <taxon>Mycena</taxon>
    </lineage>
</organism>
<gene>
    <name evidence="2" type="ORF">B0H16DRAFT_1894194</name>
</gene>
<protein>
    <submittedName>
        <fullName evidence="2">Uncharacterized protein</fullName>
    </submittedName>
</protein>
<sequence>MSPPSALPANSQLRPALDFTKSQWIAVGVRLSVRPQAGQAAPPYLLFAPLLLLSMRQALPKDTSSLGVVTSPPSPKAHALRAILILRAAYPLAHRIFPAHLPPTLRARCFRVLAVPSTLLRYLVRPVAVLEVGCDAQIAEVTDSRLAVDVLVFLLTVMRGIMHQRSDGYHFSLLGCLVRDGAMYFFAISMANLVNILMFYFGDPVLAGRFSTSLSTTLIARFMLNLHAVADAPTEVNLRTDDWDCEEEAHAASEDESERRASDIERGRPHTRQSEHSAVREEHIASYRDETWGQEPV</sequence>
<proteinExistence type="predicted"/>
<reference evidence="2" key="1">
    <citation type="submission" date="2023-03" db="EMBL/GenBank/DDBJ databases">
        <title>Massive genome expansion in bonnet fungi (Mycena s.s.) driven by repeated elements and novel gene families across ecological guilds.</title>
        <authorList>
            <consortium name="Lawrence Berkeley National Laboratory"/>
            <person name="Harder C.B."/>
            <person name="Miyauchi S."/>
            <person name="Viragh M."/>
            <person name="Kuo A."/>
            <person name="Thoen E."/>
            <person name="Andreopoulos B."/>
            <person name="Lu D."/>
            <person name="Skrede I."/>
            <person name="Drula E."/>
            <person name="Henrissat B."/>
            <person name="Morin E."/>
            <person name="Kohler A."/>
            <person name="Barry K."/>
            <person name="LaButti K."/>
            <person name="Morin E."/>
            <person name="Salamov A."/>
            <person name="Lipzen A."/>
            <person name="Mereny Z."/>
            <person name="Hegedus B."/>
            <person name="Baldrian P."/>
            <person name="Stursova M."/>
            <person name="Weitz H."/>
            <person name="Taylor A."/>
            <person name="Grigoriev I.V."/>
            <person name="Nagy L.G."/>
            <person name="Martin F."/>
            <person name="Kauserud H."/>
        </authorList>
    </citation>
    <scope>NUCLEOTIDE SEQUENCE</scope>
    <source>
        <strain evidence="2">CBHHK182m</strain>
    </source>
</reference>
<dbReference type="EMBL" id="JARKIB010000174">
    <property type="protein sequence ID" value="KAJ7728223.1"/>
    <property type="molecule type" value="Genomic_DNA"/>
</dbReference>
<evidence type="ECO:0000256" key="1">
    <source>
        <dbReference type="SAM" id="MobiDB-lite"/>
    </source>
</evidence>
<dbReference type="AlphaFoldDB" id="A0AAD7HU27"/>